<comment type="caution">
    <text evidence="7">The sequence shown here is derived from an EMBL/GenBank/DDBJ whole genome shotgun (WGS) entry which is preliminary data.</text>
</comment>
<reference evidence="7" key="1">
    <citation type="journal article" date="2023" name="Mol. Phylogenet. Evol.">
        <title>Genome-scale phylogeny and comparative genomics of the fungal order Sordariales.</title>
        <authorList>
            <person name="Hensen N."/>
            <person name="Bonometti L."/>
            <person name="Westerberg I."/>
            <person name="Brannstrom I.O."/>
            <person name="Guillou S."/>
            <person name="Cros-Aarteil S."/>
            <person name="Calhoun S."/>
            <person name="Haridas S."/>
            <person name="Kuo A."/>
            <person name="Mondo S."/>
            <person name="Pangilinan J."/>
            <person name="Riley R."/>
            <person name="LaButti K."/>
            <person name="Andreopoulos B."/>
            <person name="Lipzen A."/>
            <person name="Chen C."/>
            <person name="Yan M."/>
            <person name="Daum C."/>
            <person name="Ng V."/>
            <person name="Clum A."/>
            <person name="Steindorff A."/>
            <person name="Ohm R.A."/>
            <person name="Martin F."/>
            <person name="Silar P."/>
            <person name="Natvig D.O."/>
            <person name="Lalanne C."/>
            <person name="Gautier V."/>
            <person name="Ament-Velasquez S.L."/>
            <person name="Kruys A."/>
            <person name="Hutchinson M.I."/>
            <person name="Powell A.J."/>
            <person name="Barry K."/>
            <person name="Miller A.N."/>
            <person name="Grigoriev I.V."/>
            <person name="Debuchy R."/>
            <person name="Gladieux P."/>
            <person name="Hiltunen Thoren M."/>
            <person name="Johannesson H."/>
        </authorList>
    </citation>
    <scope>NUCLEOTIDE SEQUENCE</scope>
    <source>
        <strain evidence="7">SMH4131-1</strain>
    </source>
</reference>
<comment type="catalytic activity">
    <reaction evidence="5">
        <text>a (3R)-hydroxyacyl-[ACP] + NADP(+) = a 3-oxoacyl-[ACP] + NADPH + H(+)</text>
        <dbReference type="Rhea" id="RHEA:17397"/>
        <dbReference type="Rhea" id="RHEA-COMP:9916"/>
        <dbReference type="Rhea" id="RHEA-COMP:9945"/>
        <dbReference type="ChEBI" id="CHEBI:15378"/>
        <dbReference type="ChEBI" id="CHEBI:57783"/>
        <dbReference type="ChEBI" id="CHEBI:58349"/>
        <dbReference type="ChEBI" id="CHEBI:78776"/>
        <dbReference type="ChEBI" id="CHEBI:78827"/>
        <dbReference type="EC" id="1.1.1.100"/>
    </reaction>
</comment>
<reference evidence="7" key="2">
    <citation type="submission" date="2023-06" db="EMBL/GenBank/DDBJ databases">
        <authorList>
            <consortium name="Lawrence Berkeley National Laboratory"/>
            <person name="Haridas S."/>
            <person name="Hensen N."/>
            <person name="Bonometti L."/>
            <person name="Westerberg I."/>
            <person name="Brannstrom I.O."/>
            <person name="Guillou S."/>
            <person name="Cros-Aarteil S."/>
            <person name="Calhoun S."/>
            <person name="Kuo A."/>
            <person name="Mondo S."/>
            <person name="Pangilinan J."/>
            <person name="Riley R."/>
            <person name="Labutti K."/>
            <person name="Andreopoulos B."/>
            <person name="Lipzen A."/>
            <person name="Chen C."/>
            <person name="Yanf M."/>
            <person name="Daum C."/>
            <person name="Ng V."/>
            <person name="Clum A."/>
            <person name="Steindorff A."/>
            <person name="Ohm R."/>
            <person name="Martin F."/>
            <person name="Silar P."/>
            <person name="Natvig D."/>
            <person name="Lalanne C."/>
            <person name="Gautier V."/>
            <person name="Ament-Velasquez S.L."/>
            <person name="Kruys A."/>
            <person name="Hutchinson M.I."/>
            <person name="Powell A.J."/>
            <person name="Barry K."/>
            <person name="Miller A.N."/>
            <person name="Grigoriev I.V."/>
            <person name="Debuchy R."/>
            <person name="Gladieux P."/>
            <person name="Thoren M.H."/>
            <person name="Johannesson H."/>
        </authorList>
    </citation>
    <scope>NUCLEOTIDE SEQUENCE</scope>
    <source>
        <strain evidence="7">SMH4131-1</strain>
    </source>
</reference>
<dbReference type="InterPro" id="IPR020904">
    <property type="entry name" value="Sc_DH/Rdtase_CS"/>
</dbReference>
<protein>
    <recommendedName>
        <fullName evidence="2">3-oxoacyl-[acyl-carrier-protein] reductase</fullName>
        <ecNumber evidence="2">1.1.1.100</ecNumber>
    </recommendedName>
</protein>
<dbReference type="SMART" id="SM00822">
    <property type="entry name" value="PKS_KR"/>
    <property type="match status" value="1"/>
</dbReference>
<evidence type="ECO:0000256" key="3">
    <source>
        <dbReference type="ARBA" id="ARBA00022857"/>
    </source>
</evidence>
<proteinExistence type="inferred from homology"/>
<dbReference type="PRINTS" id="PR00081">
    <property type="entry name" value="GDHRDH"/>
</dbReference>
<dbReference type="FunFam" id="3.40.50.720:FF:000374">
    <property type="entry name" value="3-oxoacyl-(Acyl-carrier-protein) reductase"/>
    <property type="match status" value="1"/>
</dbReference>
<keyword evidence="4" id="KW-0560">Oxidoreductase</keyword>
<dbReference type="PRINTS" id="PR00080">
    <property type="entry name" value="SDRFAMILY"/>
</dbReference>
<dbReference type="Pfam" id="PF13561">
    <property type="entry name" value="adh_short_C2"/>
    <property type="match status" value="1"/>
</dbReference>
<gene>
    <name evidence="7" type="ORF">B0T19DRAFT_87621</name>
</gene>
<dbReference type="InterPro" id="IPR002347">
    <property type="entry name" value="SDR_fam"/>
</dbReference>
<keyword evidence="3" id="KW-0521">NADP</keyword>
<keyword evidence="8" id="KW-1185">Reference proteome</keyword>
<comment type="similarity">
    <text evidence="1">Belongs to the short-chain dehydrogenases/reductases (SDR) family.</text>
</comment>
<dbReference type="AlphaFoldDB" id="A0AAE0MI38"/>
<evidence type="ECO:0000256" key="1">
    <source>
        <dbReference type="ARBA" id="ARBA00006484"/>
    </source>
</evidence>
<evidence type="ECO:0000256" key="4">
    <source>
        <dbReference type="ARBA" id="ARBA00023002"/>
    </source>
</evidence>
<dbReference type="InterPro" id="IPR036291">
    <property type="entry name" value="NAD(P)-bd_dom_sf"/>
</dbReference>
<dbReference type="InterPro" id="IPR050259">
    <property type="entry name" value="SDR"/>
</dbReference>
<dbReference type="EC" id="1.1.1.100" evidence="2"/>
<evidence type="ECO:0000256" key="5">
    <source>
        <dbReference type="ARBA" id="ARBA00048508"/>
    </source>
</evidence>
<dbReference type="SUPFAM" id="SSF51735">
    <property type="entry name" value="NAD(P)-binding Rossmann-fold domains"/>
    <property type="match status" value="1"/>
</dbReference>
<evidence type="ECO:0000259" key="6">
    <source>
        <dbReference type="SMART" id="SM00822"/>
    </source>
</evidence>
<dbReference type="GO" id="GO:0004316">
    <property type="term" value="F:3-oxoacyl-[acyl-carrier-protein] reductase (NADPH) activity"/>
    <property type="evidence" value="ECO:0007669"/>
    <property type="project" value="UniProtKB-EC"/>
</dbReference>
<dbReference type="InterPro" id="IPR057326">
    <property type="entry name" value="KR_dom"/>
</dbReference>
<dbReference type="CDD" id="cd05233">
    <property type="entry name" value="SDR_c"/>
    <property type="match status" value="1"/>
</dbReference>
<name>A0AAE0MI38_9PEZI</name>
<dbReference type="Gene3D" id="3.40.50.720">
    <property type="entry name" value="NAD(P)-binding Rossmann-like Domain"/>
    <property type="match status" value="1"/>
</dbReference>
<dbReference type="GO" id="GO:0032787">
    <property type="term" value="P:monocarboxylic acid metabolic process"/>
    <property type="evidence" value="ECO:0007669"/>
    <property type="project" value="UniProtKB-ARBA"/>
</dbReference>
<dbReference type="Proteomes" id="UP001286456">
    <property type="component" value="Unassembled WGS sequence"/>
</dbReference>
<accession>A0AAE0MI38</accession>
<organism evidence="7 8">
    <name type="scientific">Cercophora scortea</name>
    <dbReference type="NCBI Taxonomy" id="314031"/>
    <lineage>
        <taxon>Eukaryota</taxon>
        <taxon>Fungi</taxon>
        <taxon>Dikarya</taxon>
        <taxon>Ascomycota</taxon>
        <taxon>Pezizomycotina</taxon>
        <taxon>Sordariomycetes</taxon>
        <taxon>Sordariomycetidae</taxon>
        <taxon>Sordariales</taxon>
        <taxon>Lasiosphaeriaceae</taxon>
        <taxon>Cercophora</taxon>
    </lineage>
</organism>
<dbReference type="PANTHER" id="PTHR42879">
    <property type="entry name" value="3-OXOACYL-(ACYL-CARRIER-PROTEIN) REDUCTASE"/>
    <property type="match status" value="1"/>
</dbReference>
<feature type="domain" description="Ketoreductase" evidence="6">
    <location>
        <begin position="7"/>
        <end position="193"/>
    </location>
</feature>
<dbReference type="PROSITE" id="PS00061">
    <property type="entry name" value="ADH_SHORT"/>
    <property type="match status" value="1"/>
</dbReference>
<dbReference type="EMBL" id="JAUEPO010000002">
    <property type="protein sequence ID" value="KAK3331849.1"/>
    <property type="molecule type" value="Genomic_DNA"/>
</dbReference>
<sequence length="256" mass="26888">MATLKGKVGVVTGATRGIGAAIALELARQGASVLLVYTSESSVELAEALIAEIEQFASGAKARGCKVDLSTVDAPQAILAELDRWLGSDARIDILVNNAGVEVRASLSDLKVADYDKAFNLNVRAPVLVTAALLPRLNDANNRIINIGSVAGRVGLAPYGLYTASKAALEGLTRSWADELGKNGTTVNQVNPGIVQTDMLDKIPRKMVEMQKAQTPVENRVGTVQEIANTVAWLASPASSWISGQVISASGGWAMY</sequence>
<evidence type="ECO:0000256" key="2">
    <source>
        <dbReference type="ARBA" id="ARBA00012948"/>
    </source>
</evidence>
<dbReference type="PANTHER" id="PTHR42879:SF2">
    <property type="entry name" value="3-OXOACYL-[ACYL-CARRIER-PROTEIN] REDUCTASE FABG"/>
    <property type="match status" value="1"/>
</dbReference>
<evidence type="ECO:0000313" key="7">
    <source>
        <dbReference type="EMBL" id="KAK3331849.1"/>
    </source>
</evidence>
<evidence type="ECO:0000313" key="8">
    <source>
        <dbReference type="Proteomes" id="UP001286456"/>
    </source>
</evidence>